<dbReference type="SUPFAM" id="SSF49764">
    <property type="entry name" value="HSP20-like chaperones"/>
    <property type="match status" value="1"/>
</dbReference>
<dbReference type="GO" id="GO:0051082">
    <property type="term" value="F:unfolded protein binding"/>
    <property type="evidence" value="ECO:0007669"/>
    <property type="project" value="TreeGrafter"/>
</dbReference>
<evidence type="ECO:0000256" key="5">
    <source>
        <dbReference type="SAM" id="MobiDB-lite"/>
    </source>
</evidence>
<dbReference type="PRINTS" id="PR00299">
    <property type="entry name" value="ACRYSTALLIN"/>
</dbReference>
<evidence type="ECO:0000259" key="6">
    <source>
        <dbReference type="PROSITE" id="PS01031"/>
    </source>
</evidence>
<dbReference type="InterPro" id="IPR008978">
    <property type="entry name" value="HSP20-like_chaperone"/>
</dbReference>
<dbReference type="PIRSF" id="PIRSF036514">
    <property type="entry name" value="Sm_HSP_B1"/>
    <property type="match status" value="1"/>
</dbReference>
<dbReference type="PROSITE" id="PS01031">
    <property type="entry name" value="SHSP"/>
    <property type="match status" value="1"/>
</dbReference>
<dbReference type="CDD" id="cd06526">
    <property type="entry name" value="metazoan_ACD"/>
    <property type="match status" value="1"/>
</dbReference>
<keyword evidence="8" id="KW-1185">Reference proteome</keyword>
<evidence type="ECO:0000313" key="7">
    <source>
        <dbReference type="EMBL" id="GIY27921.1"/>
    </source>
</evidence>
<feature type="binding site" evidence="2">
    <location>
        <position position="102"/>
    </location>
    <ligand>
        <name>Zn(2+)</name>
        <dbReference type="ChEBI" id="CHEBI:29105"/>
        <label>1</label>
    </ligand>
</feature>
<feature type="compositionally biased region" description="Basic and acidic residues" evidence="5">
    <location>
        <begin position="153"/>
        <end position="162"/>
    </location>
</feature>
<evidence type="ECO:0000313" key="8">
    <source>
        <dbReference type="Proteomes" id="UP001054837"/>
    </source>
</evidence>
<dbReference type="GO" id="GO:0046872">
    <property type="term" value="F:metal ion binding"/>
    <property type="evidence" value="ECO:0007669"/>
    <property type="project" value="UniProtKB-KW"/>
</dbReference>
<evidence type="ECO:0000256" key="1">
    <source>
        <dbReference type="PIRNR" id="PIRNR036514"/>
    </source>
</evidence>
<dbReference type="AlphaFoldDB" id="A0AAV4S4E0"/>
<dbReference type="EMBL" id="BPLQ01007105">
    <property type="protein sequence ID" value="GIY27921.1"/>
    <property type="molecule type" value="Genomic_DNA"/>
</dbReference>
<evidence type="ECO:0000256" key="2">
    <source>
        <dbReference type="PIRSR" id="PIRSR036514-1"/>
    </source>
</evidence>
<dbReference type="InterPro" id="IPR055269">
    <property type="entry name" value="Alpha-crystallin/HSP_16"/>
</dbReference>
<name>A0AAV4S4E0_9ARAC</name>
<accession>A0AAV4S4E0</accession>
<feature type="region of interest" description="Disordered" evidence="5">
    <location>
        <begin position="153"/>
        <end position="181"/>
    </location>
</feature>
<dbReference type="Pfam" id="PF00011">
    <property type="entry name" value="HSP20"/>
    <property type="match status" value="1"/>
</dbReference>
<comment type="caution">
    <text evidence="7">The sequence shown here is derived from an EMBL/GenBank/DDBJ whole genome shotgun (WGS) entry which is preliminary data.</text>
</comment>
<keyword evidence="2" id="KW-0862">Zinc</keyword>
<protein>
    <submittedName>
        <fullName evidence="7">Protein lethal(2)essential for life</fullName>
    </submittedName>
</protein>
<keyword evidence="2" id="KW-0479">Metal-binding</keyword>
<proteinExistence type="inferred from homology"/>
<evidence type="ECO:0000256" key="4">
    <source>
        <dbReference type="RuleBase" id="RU003616"/>
    </source>
</evidence>
<dbReference type="PANTHER" id="PTHR45640:SF26">
    <property type="entry name" value="RE23625P"/>
    <property type="match status" value="1"/>
</dbReference>
<sequence length="181" mass="20772">MSNQFVIPSMLSNDWWKAWDYPERIMDQFFGMEVGDSDLLAPLKYRGYMIQPRTQASIAKSGESEVKNDDKKFQVSLNVKHFKPEELEVKVADNYIVIHGKHEEKGAENDSFCSREFTRRYMLPKECDSETVTSSMISEGILIISAPKKNVEPTPEKVRKVPIEMSDESMPKLVENKETSG</sequence>
<reference evidence="7 8" key="1">
    <citation type="submission" date="2021-06" db="EMBL/GenBank/DDBJ databases">
        <title>Caerostris darwini draft genome.</title>
        <authorList>
            <person name="Kono N."/>
            <person name="Arakawa K."/>
        </authorList>
    </citation>
    <scope>NUCLEOTIDE SEQUENCE [LARGE SCALE GENOMIC DNA]</scope>
</reference>
<feature type="domain" description="SHSP" evidence="6">
    <location>
        <begin position="54"/>
        <end position="166"/>
    </location>
</feature>
<dbReference type="GO" id="GO:0009408">
    <property type="term" value="P:response to heat"/>
    <property type="evidence" value="ECO:0007669"/>
    <property type="project" value="UniProtKB-ARBA"/>
</dbReference>
<feature type="binding site" evidence="2">
    <location>
        <position position="104"/>
    </location>
    <ligand>
        <name>Zn(2+)</name>
        <dbReference type="ChEBI" id="CHEBI:29105"/>
        <label>1</label>
    </ligand>
</feature>
<dbReference type="GO" id="GO:0042026">
    <property type="term" value="P:protein refolding"/>
    <property type="evidence" value="ECO:0007669"/>
    <property type="project" value="TreeGrafter"/>
</dbReference>
<dbReference type="PANTHER" id="PTHR45640">
    <property type="entry name" value="HEAT SHOCK PROTEIN HSP-12.2-RELATED"/>
    <property type="match status" value="1"/>
</dbReference>
<comment type="similarity">
    <text evidence="1 3 4">Belongs to the small heat shock protein (HSP20) family.</text>
</comment>
<evidence type="ECO:0000256" key="3">
    <source>
        <dbReference type="PROSITE-ProRule" id="PRU00285"/>
    </source>
</evidence>
<dbReference type="InterPro" id="IPR002068">
    <property type="entry name" value="A-crystallin/Hsp20_dom"/>
</dbReference>
<dbReference type="Gene3D" id="2.60.40.790">
    <property type="match status" value="1"/>
</dbReference>
<dbReference type="GO" id="GO:0005737">
    <property type="term" value="C:cytoplasm"/>
    <property type="evidence" value="ECO:0007669"/>
    <property type="project" value="TreeGrafter"/>
</dbReference>
<gene>
    <name evidence="7" type="primary">l(2)efl</name>
    <name evidence="7" type="ORF">CDAR_192891</name>
</gene>
<dbReference type="Proteomes" id="UP001054837">
    <property type="component" value="Unassembled WGS sequence"/>
</dbReference>
<dbReference type="InterPro" id="IPR001436">
    <property type="entry name" value="Alpha-crystallin/sHSP_animal"/>
</dbReference>
<organism evidence="7 8">
    <name type="scientific">Caerostris darwini</name>
    <dbReference type="NCBI Taxonomy" id="1538125"/>
    <lineage>
        <taxon>Eukaryota</taxon>
        <taxon>Metazoa</taxon>
        <taxon>Ecdysozoa</taxon>
        <taxon>Arthropoda</taxon>
        <taxon>Chelicerata</taxon>
        <taxon>Arachnida</taxon>
        <taxon>Araneae</taxon>
        <taxon>Araneomorphae</taxon>
        <taxon>Entelegynae</taxon>
        <taxon>Araneoidea</taxon>
        <taxon>Araneidae</taxon>
        <taxon>Caerostris</taxon>
    </lineage>
</organism>
<dbReference type="GO" id="GO:0005634">
    <property type="term" value="C:nucleus"/>
    <property type="evidence" value="ECO:0007669"/>
    <property type="project" value="TreeGrafter"/>
</dbReference>